<dbReference type="SUPFAM" id="SSF56199">
    <property type="entry name" value="Methenyltetrahydromethanopterin cyclohydrolase"/>
    <property type="match status" value="1"/>
</dbReference>
<evidence type="ECO:0000256" key="1">
    <source>
        <dbReference type="ARBA" id="ARBA00004058"/>
    </source>
</evidence>
<organism evidence="13 14">
    <name type="scientific">Methyloversatilis universalis (strain ATCC BAA-1314 / DSM 25237 / JCM 13912 / CCUG 52030 / FAM5)</name>
    <dbReference type="NCBI Taxonomy" id="1000565"/>
    <lineage>
        <taxon>Bacteria</taxon>
        <taxon>Pseudomonadati</taxon>
        <taxon>Pseudomonadota</taxon>
        <taxon>Betaproteobacteria</taxon>
        <taxon>Nitrosomonadales</taxon>
        <taxon>Sterolibacteriaceae</taxon>
        <taxon>Methyloversatilis</taxon>
    </lineage>
</organism>
<evidence type="ECO:0000313" key="14">
    <source>
        <dbReference type="Proteomes" id="UP000005019"/>
    </source>
</evidence>
<evidence type="ECO:0000256" key="4">
    <source>
        <dbReference type="ARBA" id="ARBA00006902"/>
    </source>
</evidence>
<dbReference type="Proteomes" id="UP000005019">
    <property type="component" value="Unassembled WGS sequence"/>
</dbReference>
<dbReference type="OrthoDB" id="241529at2"/>
<dbReference type="eggNOG" id="COG3252">
    <property type="taxonomic scope" value="Bacteria"/>
</dbReference>
<dbReference type="Pfam" id="PF02289">
    <property type="entry name" value="MCH"/>
    <property type="match status" value="1"/>
</dbReference>
<evidence type="ECO:0000256" key="5">
    <source>
        <dbReference type="ARBA" id="ARBA00012765"/>
    </source>
</evidence>
<evidence type="ECO:0000256" key="2">
    <source>
        <dbReference type="ARBA" id="ARBA00004496"/>
    </source>
</evidence>
<evidence type="ECO:0000256" key="3">
    <source>
        <dbReference type="ARBA" id="ARBA00005087"/>
    </source>
</evidence>
<dbReference type="RefSeq" id="WP_008060290.1">
    <property type="nucleotide sequence ID" value="NZ_AFHG01000041.1"/>
</dbReference>
<comment type="caution">
    <text evidence="13">The sequence shown here is derived from an EMBL/GenBank/DDBJ whole genome shotgun (WGS) entry which is preliminary data.</text>
</comment>
<dbReference type="GO" id="GO:0018759">
    <property type="term" value="F:methenyltetrahydromethanopterin cyclohydrolase activity"/>
    <property type="evidence" value="ECO:0007669"/>
    <property type="project" value="UniProtKB-UniRule"/>
</dbReference>
<dbReference type="AlphaFoldDB" id="F5RAW4"/>
<dbReference type="STRING" id="1000565.METUNv1_01451"/>
<comment type="catalytic activity">
    <reaction evidence="11 12">
        <text>5,10-methenyl-5,6,7,8-tetrahydromethanopterin + H2O = N(5)-formyl-5,6,7,8-tetrahydromethanopterin + H(+)</text>
        <dbReference type="Rhea" id="RHEA:19053"/>
        <dbReference type="ChEBI" id="CHEBI:15377"/>
        <dbReference type="ChEBI" id="CHEBI:15378"/>
        <dbReference type="ChEBI" id="CHEBI:58018"/>
        <dbReference type="ChEBI" id="CHEBI:58337"/>
        <dbReference type="EC" id="3.5.4.27"/>
    </reaction>
</comment>
<dbReference type="HAMAP" id="MF_00486">
    <property type="entry name" value="McH"/>
    <property type="match status" value="1"/>
</dbReference>
<dbReference type="CDD" id="cd00545">
    <property type="entry name" value="MCH"/>
    <property type="match status" value="1"/>
</dbReference>
<dbReference type="NCBIfam" id="TIGR03120">
    <property type="entry name" value="one_C_mch"/>
    <property type="match status" value="1"/>
</dbReference>
<keyword evidence="8 12" id="KW-0554">One-carbon metabolism</keyword>
<dbReference type="Gene3D" id="3.30.1030.10">
    <property type="entry name" value="Methenyltetrahydromethanopterin Cyclohydrolase, Chain A, domain 2"/>
    <property type="match status" value="1"/>
</dbReference>
<keyword evidence="14" id="KW-1185">Reference proteome</keyword>
<evidence type="ECO:0000313" key="13">
    <source>
        <dbReference type="EMBL" id="EGK72335.1"/>
    </source>
</evidence>
<evidence type="ECO:0000256" key="9">
    <source>
        <dbReference type="ARBA" id="ARBA00022801"/>
    </source>
</evidence>
<protein>
    <recommendedName>
        <fullName evidence="6 12">Methenyltetrahydromethanopterin cyclohydrolase</fullName>
        <ecNumber evidence="5 12">3.5.4.27</ecNumber>
    </recommendedName>
    <alternativeName>
        <fullName evidence="10 12">Methenyl-H4MPT cyclohydrolase</fullName>
    </alternativeName>
</protein>
<dbReference type="UniPathway" id="UPA00562">
    <property type="reaction ID" value="UER00703"/>
</dbReference>
<gene>
    <name evidence="12" type="primary">mch</name>
    <name evidence="13" type="ORF">METUNv1_01451</name>
</gene>
<comment type="function">
    <text evidence="1 12">Catalyzes the hydrolysis of methenyl-H(4)MPT(+) to 5-formyl-H(4)MPT.</text>
</comment>
<evidence type="ECO:0000256" key="10">
    <source>
        <dbReference type="ARBA" id="ARBA00030468"/>
    </source>
</evidence>
<dbReference type="GO" id="GO:0046294">
    <property type="term" value="P:formaldehyde catabolic process"/>
    <property type="evidence" value="ECO:0007669"/>
    <property type="project" value="UniProtKB-UniRule"/>
</dbReference>
<comment type="pathway">
    <text evidence="3 12">One-carbon metabolism; formaldehyde degradation; formate from formaldehyde (H(4)MPT route): step 3/5.</text>
</comment>
<keyword evidence="7 12" id="KW-0963">Cytoplasm</keyword>
<comment type="subcellular location">
    <subcellularLocation>
        <location evidence="2 12">Cytoplasm</location>
    </subcellularLocation>
</comment>
<evidence type="ECO:0000256" key="6">
    <source>
        <dbReference type="ARBA" id="ARBA00020597"/>
    </source>
</evidence>
<evidence type="ECO:0000256" key="7">
    <source>
        <dbReference type="ARBA" id="ARBA00022490"/>
    </source>
</evidence>
<dbReference type="Gene3D" id="3.10.340.11">
    <property type="entry name" value="Methenyltetrahydromethanopterin Cyclohydrolase, Chain A, domain 1"/>
    <property type="match status" value="1"/>
</dbReference>
<keyword evidence="9 12" id="KW-0378">Hydrolase</keyword>
<dbReference type="GO" id="GO:0005737">
    <property type="term" value="C:cytoplasm"/>
    <property type="evidence" value="ECO:0007669"/>
    <property type="project" value="UniProtKB-SubCell"/>
</dbReference>
<reference evidence="13 14" key="1">
    <citation type="journal article" date="2011" name="J. Bacteriol.">
        <title>Genome sequence of Methyloversatilis universalis FAM5T, a methylotrophic representative of the order Rhodocyclales.</title>
        <authorList>
            <person name="Kittichotirat W."/>
            <person name="Good N.M."/>
            <person name="Hall R."/>
            <person name="Bringel F."/>
            <person name="Lajus A."/>
            <person name="Medigue C."/>
            <person name="Smalley N.E."/>
            <person name="Beck D."/>
            <person name="Bumgarner R."/>
            <person name="Vuilleumier S."/>
            <person name="Kalyuzhnaya M.G."/>
        </authorList>
    </citation>
    <scope>NUCLEOTIDE SEQUENCE [LARGE SCALE GENOMIC DNA]</scope>
    <source>
        <strain evidence="14">ATCC BAA-1314 / JCM 13912 / FAM5</strain>
    </source>
</reference>
<proteinExistence type="inferred from homology"/>
<evidence type="ECO:0000256" key="12">
    <source>
        <dbReference type="HAMAP-Rule" id="MF_00486"/>
    </source>
</evidence>
<comment type="similarity">
    <text evidence="4 12">Belongs to the MCH family.</text>
</comment>
<evidence type="ECO:0000256" key="11">
    <source>
        <dbReference type="ARBA" id="ARBA00048684"/>
    </source>
</evidence>
<dbReference type="EC" id="3.5.4.27" evidence="5 12"/>
<dbReference type="GO" id="GO:0006730">
    <property type="term" value="P:one-carbon metabolic process"/>
    <property type="evidence" value="ECO:0007669"/>
    <property type="project" value="UniProtKB-UniRule"/>
</dbReference>
<name>F5RAW4_METUF</name>
<sequence>MSSPEHGPVLTGAQPSVGKHVMALVEGLVRDADALRIKVDALPGGGRVIDAGINVPGGIEAGRRITEICMGGLGTATFNTREAHWPLIINVHSTHPVVACLASQYAGWSLSHGEGKDAFHALGSGPGRALAVKEPLYKELGYKDDAQHAVLVLEVDRQPPAEVLAKIRRDCNVPDDGVTLILTPTRSLAGTVQVVGRVLEVALHKVHALGFPLQQIVDGSASAPIAPPAPDFLNAMGRTNDAILFGGVAQLYVDCEDDAAADLAQKLPSSASRDYGRPFAEVFKEVKYDFYKIDPMLFAPARVVVSNLRTGKSFRAGQINTELLAKSFGEGK</sequence>
<evidence type="ECO:0000256" key="8">
    <source>
        <dbReference type="ARBA" id="ARBA00022563"/>
    </source>
</evidence>
<dbReference type="EMBL" id="AFHG01000041">
    <property type="protein sequence ID" value="EGK72335.1"/>
    <property type="molecule type" value="Genomic_DNA"/>
</dbReference>
<accession>F5RAW4</accession>
<dbReference type="InterPro" id="IPR003209">
    <property type="entry name" value="METHMP_CycHdrlase"/>
</dbReference>